<dbReference type="Proteomes" id="UP001230649">
    <property type="component" value="Unassembled WGS sequence"/>
</dbReference>
<keyword evidence="2" id="KW-1185">Reference proteome</keyword>
<sequence>MGYAFKFAHRLEFPAMPQDRADSLAWVKETLPALLEGWKEGQGSPRYKGQALRVMPGESGRVYEGIKVLGEDSYKAEKLVYQL</sequence>
<evidence type="ECO:0000313" key="2">
    <source>
        <dbReference type="Proteomes" id="UP001230649"/>
    </source>
</evidence>
<organism evidence="1 2">
    <name type="scientific">Naganishia adeliensis</name>
    <dbReference type="NCBI Taxonomy" id="92952"/>
    <lineage>
        <taxon>Eukaryota</taxon>
        <taxon>Fungi</taxon>
        <taxon>Dikarya</taxon>
        <taxon>Basidiomycota</taxon>
        <taxon>Agaricomycotina</taxon>
        <taxon>Tremellomycetes</taxon>
        <taxon>Filobasidiales</taxon>
        <taxon>Filobasidiaceae</taxon>
        <taxon>Naganishia</taxon>
    </lineage>
</organism>
<comment type="caution">
    <text evidence="1">The sequence shown here is derived from an EMBL/GenBank/DDBJ whole genome shotgun (WGS) entry which is preliminary data.</text>
</comment>
<protein>
    <submittedName>
        <fullName evidence="1">Uncharacterized protein</fullName>
    </submittedName>
</protein>
<reference evidence="1" key="1">
    <citation type="submission" date="2023-04" db="EMBL/GenBank/DDBJ databases">
        <title>Draft Genome sequencing of Naganishia species isolated from polar environments using Oxford Nanopore Technology.</title>
        <authorList>
            <person name="Leo P."/>
            <person name="Venkateswaran K."/>
        </authorList>
    </citation>
    <scope>NUCLEOTIDE SEQUENCE</scope>
    <source>
        <strain evidence="1">MNA-CCFEE 5262</strain>
    </source>
</reference>
<evidence type="ECO:0000313" key="1">
    <source>
        <dbReference type="EMBL" id="KAJ9096302.1"/>
    </source>
</evidence>
<name>A0ACC2VCL3_9TREE</name>
<proteinExistence type="predicted"/>
<accession>A0ACC2VCL3</accession>
<gene>
    <name evidence="1" type="ORF">QFC20_006440</name>
</gene>
<dbReference type="EMBL" id="JASBWS010000114">
    <property type="protein sequence ID" value="KAJ9096302.1"/>
    <property type="molecule type" value="Genomic_DNA"/>
</dbReference>